<feature type="signal peptide" evidence="2">
    <location>
        <begin position="1"/>
        <end position="26"/>
    </location>
</feature>
<dbReference type="Proteomes" id="UP000536604">
    <property type="component" value="Unassembled WGS sequence"/>
</dbReference>
<evidence type="ECO:0000256" key="1">
    <source>
        <dbReference type="SAM" id="MobiDB-lite"/>
    </source>
</evidence>
<dbReference type="EMBL" id="JACHJO010000013">
    <property type="protein sequence ID" value="MBB6121941.1"/>
    <property type="molecule type" value="Genomic_DNA"/>
</dbReference>
<dbReference type="AlphaFoldDB" id="A0A841J0T1"/>
<proteinExistence type="predicted"/>
<keyword evidence="4" id="KW-1185">Reference proteome</keyword>
<feature type="compositionally biased region" description="Pro residues" evidence="1">
    <location>
        <begin position="63"/>
        <end position="73"/>
    </location>
</feature>
<protein>
    <recommendedName>
        <fullName evidence="5">Copper(I)-binding protein</fullName>
    </recommendedName>
</protein>
<evidence type="ECO:0000313" key="4">
    <source>
        <dbReference type="Proteomes" id="UP000536604"/>
    </source>
</evidence>
<keyword evidence="2" id="KW-0732">Signal</keyword>
<gene>
    <name evidence="3" type="ORF">FHS13_003926</name>
</gene>
<dbReference type="RefSeq" id="WP_184293389.1">
    <property type="nucleotide sequence ID" value="NZ_JACHJO010000013.1"/>
</dbReference>
<accession>A0A841J0T1</accession>
<organism evidence="3 4">
    <name type="scientific">Nocardiopsis algeriensis</name>
    <dbReference type="NCBI Taxonomy" id="1478215"/>
    <lineage>
        <taxon>Bacteria</taxon>
        <taxon>Bacillati</taxon>
        <taxon>Actinomycetota</taxon>
        <taxon>Actinomycetes</taxon>
        <taxon>Streptosporangiales</taxon>
        <taxon>Nocardiopsidaceae</taxon>
        <taxon>Nocardiopsis</taxon>
    </lineage>
</organism>
<evidence type="ECO:0000313" key="3">
    <source>
        <dbReference type="EMBL" id="MBB6121941.1"/>
    </source>
</evidence>
<dbReference type="PROSITE" id="PS51257">
    <property type="entry name" value="PROKAR_LIPOPROTEIN"/>
    <property type="match status" value="1"/>
</dbReference>
<sequence length="210" mass="21575">MATPRKPLTALAAAALALALVSCSGGGPGNSPGHGQEAEALRPGGSEPVPPTAPEEGSDREPPPSADPSPAEEPAPDADRGSETVVLHGARLEVVVQELVRSGETAELTLVLSNSGQSNSPTMEEMFGGTEEGRADLSSVELVDSVSGKVHKVARDEQGACVCSRLDPHLSLWPGDRIRVSATFRAPSEDVARVDVRVPFAGTFSGVPVA</sequence>
<comment type="caution">
    <text evidence="3">The sequence shown here is derived from an EMBL/GenBank/DDBJ whole genome shotgun (WGS) entry which is preliminary data.</text>
</comment>
<feature type="region of interest" description="Disordered" evidence="1">
    <location>
        <begin position="22"/>
        <end position="82"/>
    </location>
</feature>
<evidence type="ECO:0000256" key="2">
    <source>
        <dbReference type="SAM" id="SignalP"/>
    </source>
</evidence>
<feature type="chain" id="PRO_5038755571" description="Copper(I)-binding protein" evidence="2">
    <location>
        <begin position="27"/>
        <end position="210"/>
    </location>
</feature>
<evidence type="ECO:0008006" key="5">
    <source>
        <dbReference type="Google" id="ProtNLM"/>
    </source>
</evidence>
<reference evidence="3 4" key="1">
    <citation type="submission" date="2020-08" db="EMBL/GenBank/DDBJ databases">
        <title>Genomic Encyclopedia of Type Strains, Phase III (KMG-III): the genomes of soil and plant-associated and newly described type strains.</title>
        <authorList>
            <person name="Whitman W."/>
        </authorList>
    </citation>
    <scope>NUCLEOTIDE SEQUENCE [LARGE SCALE GENOMIC DNA]</scope>
    <source>
        <strain evidence="3 4">CECT 8712</strain>
    </source>
</reference>
<name>A0A841J0T1_9ACTN</name>